<feature type="domain" description="CP-type G" evidence="4">
    <location>
        <begin position="8"/>
        <end position="165"/>
    </location>
</feature>
<proteinExistence type="inferred from homology"/>
<dbReference type="InterPro" id="IPR027417">
    <property type="entry name" value="P-loop_NTPase"/>
</dbReference>
<dbReference type="PANTHER" id="PTHR45782:SF4">
    <property type="entry name" value="MITOCHONDRIAL RIBOSOME-ASSOCIATED GTPASE 1"/>
    <property type="match status" value="1"/>
</dbReference>
<keyword evidence="2 3" id="KW-0342">GTP-binding</keyword>
<dbReference type="PANTHER" id="PTHR45782">
    <property type="entry name" value="MITOCHONDRIAL RIBOSOME-ASSOCIATED GTPASE 1"/>
    <property type="match status" value="1"/>
</dbReference>
<dbReference type="PIRSF" id="PIRSF006230">
    <property type="entry name" value="MG442"/>
    <property type="match status" value="1"/>
</dbReference>
<dbReference type="InterPro" id="IPR019991">
    <property type="entry name" value="GTP-bd_ribosome_bgen"/>
</dbReference>
<accession>A0ABY8PT45</accession>
<dbReference type="NCBIfam" id="TIGR03596">
    <property type="entry name" value="GTPase_YlqF"/>
    <property type="match status" value="1"/>
</dbReference>
<dbReference type="Proteomes" id="UP001232493">
    <property type="component" value="Chromosome"/>
</dbReference>
<dbReference type="InterPro" id="IPR023179">
    <property type="entry name" value="GTP-bd_ortho_bundle_sf"/>
</dbReference>
<evidence type="ECO:0000256" key="3">
    <source>
        <dbReference type="PIRNR" id="PIRNR006230"/>
    </source>
</evidence>
<organism evidence="5 6">
    <name type="scientific">Marinitoga aeolica</name>
    <dbReference type="NCBI Taxonomy" id="2809031"/>
    <lineage>
        <taxon>Bacteria</taxon>
        <taxon>Thermotogati</taxon>
        <taxon>Thermotogota</taxon>
        <taxon>Thermotogae</taxon>
        <taxon>Petrotogales</taxon>
        <taxon>Petrotogaceae</taxon>
        <taxon>Marinitoga</taxon>
    </lineage>
</organism>
<dbReference type="CDD" id="cd01856">
    <property type="entry name" value="YlqF"/>
    <property type="match status" value="1"/>
</dbReference>
<sequence>MWYPGHIKKAKGKIKTYLKTVQGILELVDARAPYASRAYEYEDLFKNKERIILFNKIDIADEKNLQFWEKYYKEKGYKVLKTSLKKVSIRSFLTKIVYKSFPKKFSELRVMVAGIPNVGKSTLINSIKGKKALRVGNTPGVTRGLQWISINNQFMLLDTPGILYSEIYNKKMLYKLILIGSLKPEKDEKEFAIEYGFNFFKEKYPEIIKNALKSDNIPEEYPEFLELFAKRRNFITSGNNYDIERAMNTFLKELSDGKYGKVVYDYPEDYDVLK</sequence>
<dbReference type="Gene3D" id="3.40.50.300">
    <property type="entry name" value="P-loop containing nucleotide triphosphate hydrolases"/>
    <property type="match status" value="1"/>
</dbReference>
<dbReference type="SUPFAM" id="SSF52540">
    <property type="entry name" value="P-loop containing nucleoside triphosphate hydrolases"/>
    <property type="match status" value="1"/>
</dbReference>
<dbReference type="Pfam" id="PF01926">
    <property type="entry name" value="MMR_HSR1"/>
    <property type="match status" value="1"/>
</dbReference>
<comment type="function">
    <text evidence="3">Required for a late step of 50S ribosomal subunit assembly. Has GTPase activity.</text>
</comment>
<dbReference type="InterPro" id="IPR006073">
    <property type="entry name" value="GTP-bd"/>
</dbReference>
<evidence type="ECO:0000256" key="2">
    <source>
        <dbReference type="ARBA" id="ARBA00023134"/>
    </source>
</evidence>
<keyword evidence="3" id="KW-0963">Cytoplasm</keyword>
<dbReference type="RefSeq" id="WP_281000591.1">
    <property type="nucleotide sequence ID" value="NZ_CP069362.1"/>
</dbReference>
<name>A0ABY8PT45_9BACT</name>
<protein>
    <recommendedName>
        <fullName evidence="3">Ribosome biogenesis GTPase A</fullName>
    </recommendedName>
</protein>
<dbReference type="PRINTS" id="PR00326">
    <property type="entry name" value="GTP1OBG"/>
</dbReference>
<comment type="subcellular location">
    <subcellularLocation>
        <location evidence="3">Cytoplasm</location>
    </subcellularLocation>
</comment>
<comment type="similarity">
    <text evidence="3">Belongs to the TRAFAC class YlqF/YawG GTPase family. MTG1 subfamily.</text>
</comment>
<reference evidence="5 6" key="1">
    <citation type="submission" date="2021-02" db="EMBL/GenBank/DDBJ databases">
        <title>Characterization of Marinitoga sp. nov. str. BP5-C20A.</title>
        <authorList>
            <person name="Erauso G."/>
            <person name="Postec A."/>
        </authorList>
    </citation>
    <scope>NUCLEOTIDE SEQUENCE [LARGE SCALE GENOMIC DNA]</scope>
    <source>
        <strain evidence="5 6">BP5-C20A</strain>
    </source>
</reference>
<keyword evidence="6" id="KW-1185">Reference proteome</keyword>
<evidence type="ECO:0000256" key="1">
    <source>
        <dbReference type="ARBA" id="ARBA00022741"/>
    </source>
</evidence>
<dbReference type="InterPro" id="IPR030378">
    <property type="entry name" value="G_CP_dom"/>
</dbReference>
<dbReference type="PROSITE" id="PS51721">
    <property type="entry name" value="G_CP"/>
    <property type="match status" value="1"/>
</dbReference>
<evidence type="ECO:0000313" key="5">
    <source>
        <dbReference type="EMBL" id="WGS65806.1"/>
    </source>
</evidence>
<evidence type="ECO:0000259" key="4">
    <source>
        <dbReference type="PROSITE" id="PS51721"/>
    </source>
</evidence>
<dbReference type="EMBL" id="CP069362">
    <property type="protein sequence ID" value="WGS65806.1"/>
    <property type="molecule type" value="Genomic_DNA"/>
</dbReference>
<dbReference type="Gene3D" id="1.10.1580.10">
    <property type="match status" value="1"/>
</dbReference>
<evidence type="ECO:0000313" key="6">
    <source>
        <dbReference type="Proteomes" id="UP001232493"/>
    </source>
</evidence>
<dbReference type="InterPro" id="IPR016478">
    <property type="entry name" value="GTPase_MTG1"/>
</dbReference>
<keyword evidence="1 3" id="KW-0547">Nucleotide-binding</keyword>
<gene>
    <name evidence="5" type="primary">ylqF</name>
    <name evidence="5" type="ORF">JRV97_04460</name>
</gene>